<evidence type="ECO:0000313" key="3">
    <source>
        <dbReference type="Proteomes" id="UP001153269"/>
    </source>
</evidence>
<dbReference type="EMBL" id="CADEAL010000900">
    <property type="protein sequence ID" value="CAB1426628.1"/>
    <property type="molecule type" value="Genomic_DNA"/>
</dbReference>
<dbReference type="Pfam" id="PF15394">
    <property type="entry name" value="DUF4616"/>
    <property type="match status" value="1"/>
</dbReference>
<dbReference type="PANTHER" id="PTHR14375:SF2">
    <property type="entry name" value="SIMILAR TO RIKEN CDNA 4931414P19"/>
    <property type="match status" value="1"/>
</dbReference>
<dbReference type="InterPro" id="IPR028101">
    <property type="entry name" value="DUF4616"/>
</dbReference>
<keyword evidence="3" id="KW-1185">Reference proteome</keyword>
<evidence type="ECO:0000256" key="1">
    <source>
        <dbReference type="SAM" id="MobiDB-lite"/>
    </source>
</evidence>
<name>A0A9N7UAT9_PLEPL</name>
<dbReference type="PANTHER" id="PTHR14375">
    <property type="entry name" value="SIMILAR TO RIKEN CDNA 4931414P19"/>
    <property type="match status" value="1"/>
</dbReference>
<sequence length="57" mass="6444">MQRVLAPDEVEFWRGTTIDMMSDEEDGSSDGISGWIVRPPSFSSRELPDLCAKLQTR</sequence>
<reference evidence="2" key="1">
    <citation type="submission" date="2020-03" db="EMBL/GenBank/DDBJ databases">
        <authorList>
            <person name="Weist P."/>
        </authorList>
    </citation>
    <scope>NUCLEOTIDE SEQUENCE</scope>
</reference>
<feature type="region of interest" description="Disordered" evidence="1">
    <location>
        <begin position="21"/>
        <end position="44"/>
    </location>
</feature>
<evidence type="ECO:0000313" key="2">
    <source>
        <dbReference type="EMBL" id="CAB1426628.1"/>
    </source>
</evidence>
<comment type="caution">
    <text evidence="2">The sequence shown here is derived from an EMBL/GenBank/DDBJ whole genome shotgun (WGS) entry which is preliminary data.</text>
</comment>
<feature type="non-terminal residue" evidence="2">
    <location>
        <position position="57"/>
    </location>
</feature>
<gene>
    <name evidence="2" type="ORF">PLEPLA_LOCUS14564</name>
</gene>
<dbReference type="Proteomes" id="UP001153269">
    <property type="component" value="Unassembled WGS sequence"/>
</dbReference>
<dbReference type="AlphaFoldDB" id="A0A9N7UAT9"/>
<organism evidence="2 3">
    <name type="scientific">Pleuronectes platessa</name>
    <name type="common">European plaice</name>
    <dbReference type="NCBI Taxonomy" id="8262"/>
    <lineage>
        <taxon>Eukaryota</taxon>
        <taxon>Metazoa</taxon>
        <taxon>Chordata</taxon>
        <taxon>Craniata</taxon>
        <taxon>Vertebrata</taxon>
        <taxon>Euteleostomi</taxon>
        <taxon>Actinopterygii</taxon>
        <taxon>Neopterygii</taxon>
        <taxon>Teleostei</taxon>
        <taxon>Neoteleostei</taxon>
        <taxon>Acanthomorphata</taxon>
        <taxon>Carangaria</taxon>
        <taxon>Pleuronectiformes</taxon>
        <taxon>Pleuronectoidei</taxon>
        <taxon>Pleuronectidae</taxon>
        <taxon>Pleuronectes</taxon>
    </lineage>
</organism>
<proteinExistence type="predicted"/>
<accession>A0A9N7UAT9</accession>
<protein>
    <submittedName>
        <fullName evidence="2">Uncharacterized protein</fullName>
    </submittedName>
</protein>